<dbReference type="PANTHER" id="PTHR42060">
    <property type="entry name" value="NHL REPEAT-CONTAINING PROTEIN-RELATED"/>
    <property type="match status" value="1"/>
</dbReference>
<dbReference type="EMBL" id="CP075867">
    <property type="protein sequence ID" value="QYT01785.1"/>
    <property type="molecule type" value="Genomic_DNA"/>
</dbReference>
<dbReference type="PANTHER" id="PTHR42060:SF1">
    <property type="entry name" value="NHL REPEAT-CONTAINING PROTEIN"/>
    <property type="match status" value="1"/>
</dbReference>
<accession>A0A8G0LJ61</accession>
<gene>
    <name evidence="2" type="ORF">H0G86_008804</name>
</gene>
<evidence type="ECO:0000256" key="1">
    <source>
        <dbReference type="SAM" id="SignalP"/>
    </source>
</evidence>
<reference evidence="2 3" key="1">
    <citation type="journal article" date="2021" name="BMC Genomics">
        <title>Telomere-to-telomere genome assembly of asparaginase-producing Trichoderma simmonsii.</title>
        <authorList>
            <person name="Chung D."/>
            <person name="Kwon Y.M."/>
            <person name="Yang Y."/>
        </authorList>
    </citation>
    <scope>NUCLEOTIDE SEQUENCE [LARGE SCALE GENOMIC DNA]</scope>
    <source>
        <strain evidence="2 3">GH-Sj1</strain>
    </source>
</reference>
<keyword evidence="3" id="KW-1185">Reference proteome</keyword>
<dbReference type="InterPro" id="IPR011042">
    <property type="entry name" value="6-blade_b-propeller_TolB-like"/>
</dbReference>
<evidence type="ECO:0000313" key="3">
    <source>
        <dbReference type="Proteomes" id="UP000826661"/>
    </source>
</evidence>
<keyword evidence="1" id="KW-0732">Signal</keyword>
<dbReference type="SUPFAM" id="SSF63829">
    <property type="entry name" value="Calcium-dependent phosphotriesterase"/>
    <property type="match status" value="1"/>
</dbReference>
<proteinExistence type="predicted"/>
<evidence type="ECO:0000313" key="2">
    <source>
        <dbReference type="EMBL" id="QYT01785.1"/>
    </source>
</evidence>
<name>A0A8G0LJ61_9HYPO</name>
<feature type="signal peptide" evidence="1">
    <location>
        <begin position="1"/>
        <end position="20"/>
    </location>
</feature>
<feature type="chain" id="PRO_5034689003" evidence="1">
    <location>
        <begin position="21"/>
        <end position="305"/>
    </location>
</feature>
<dbReference type="Gene3D" id="2.120.10.30">
    <property type="entry name" value="TolB, C-terminal domain"/>
    <property type="match status" value="1"/>
</dbReference>
<sequence length="305" mass="32703">MPSVLNIFFTLLSISHVTYGTKVRQLWEFSNTSQWVENIGIRPSGHLLLNTFDQGKMYTIDPSTENPVPSVAIQLPGVTALTGITEIEPDIFAISGGNPNATSGAFLYGSGKIFVVDFRGRVPHINNQPLIKRAVEIPDSKLLNGIASLPLNPYIVLSVDSKLGCIYRTDTLSGHVDVIYKSDKLSPTPGTATPVGANGLKVRGGYLYLTNSEQYFLARLKVSETGNVLGPLEIIKHLPTNPTQHPDDFWIAQDGTFYVAAFTTAVLKITAGGQVSTVVDESGTVTSGGSNGKGGQVIEIDLVSK</sequence>
<organism evidence="2 3">
    <name type="scientific">Trichoderma simmonsii</name>
    <dbReference type="NCBI Taxonomy" id="1491479"/>
    <lineage>
        <taxon>Eukaryota</taxon>
        <taxon>Fungi</taxon>
        <taxon>Dikarya</taxon>
        <taxon>Ascomycota</taxon>
        <taxon>Pezizomycotina</taxon>
        <taxon>Sordariomycetes</taxon>
        <taxon>Hypocreomycetidae</taxon>
        <taxon>Hypocreales</taxon>
        <taxon>Hypocreaceae</taxon>
        <taxon>Trichoderma</taxon>
    </lineage>
</organism>
<dbReference type="InterPro" id="IPR052998">
    <property type="entry name" value="Hetero-Diels-Alderase-like"/>
</dbReference>
<dbReference type="Proteomes" id="UP000826661">
    <property type="component" value="Chromosome IV"/>
</dbReference>
<dbReference type="AlphaFoldDB" id="A0A8G0LJ61"/>
<protein>
    <submittedName>
        <fullName evidence="2">Uncharacterized protein</fullName>
    </submittedName>
</protein>